<evidence type="ECO:0000256" key="1">
    <source>
        <dbReference type="SAM" id="MobiDB-lite"/>
    </source>
</evidence>
<dbReference type="EMBL" id="JAEVHL010000297">
    <property type="protein sequence ID" value="MBM0279506.1"/>
    <property type="molecule type" value="Genomic_DNA"/>
</dbReference>
<comment type="caution">
    <text evidence="2">The sequence shown here is derived from an EMBL/GenBank/DDBJ whole genome shotgun (WGS) entry which is preliminary data.</text>
</comment>
<feature type="region of interest" description="Disordered" evidence="1">
    <location>
        <begin position="82"/>
        <end position="134"/>
    </location>
</feature>
<proteinExistence type="predicted"/>
<gene>
    <name evidence="2" type="ORF">JM949_31935</name>
</gene>
<dbReference type="Proteomes" id="UP000622245">
    <property type="component" value="Unassembled WGS sequence"/>
</dbReference>
<evidence type="ECO:0000313" key="3">
    <source>
        <dbReference type="Proteomes" id="UP000622245"/>
    </source>
</evidence>
<name>A0ABS1YQ05_9ACTN</name>
<reference evidence="2 3" key="1">
    <citation type="submission" date="2021-01" db="EMBL/GenBank/DDBJ databases">
        <title>Draft genome sequence of Micromonospora sp. strain STR1s_6.</title>
        <authorList>
            <person name="Karlyshev A."/>
            <person name="Jawad R."/>
        </authorList>
    </citation>
    <scope>NUCLEOTIDE SEQUENCE [LARGE SCALE GENOMIC DNA]</scope>
    <source>
        <strain evidence="2 3">STR1S-6</strain>
    </source>
</reference>
<sequence>MRTDLHGPLAGYARRLHATAGDRHHVASALGAWLLLAVGAAAAADADPSTEDPAAEELAHALGTDVTSAAEVARALLDAPASAGRVRHRALAPTGQGNGGPATWRAAAAHDHSRRHAPGPGGVGRLGAASTPSA</sequence>
<evidence type="ECO:0000313" key="2">
    <source>
        <dbReference type="EMBL" id="MBM0279506.1"/>
    </source>
</evidence>
<organism evidence="2 3">
    <name type="scientific">Micromonospora tarensis</name>
    <dbReference type="NCBI Taxonomy" id="2806100"/>
    <lineage>
        <taxon>Bacteria</taxon>
        <taxon>Bacillati</taxon>
        <taxon>Actinomycetota</taxon>
        <taxon>Actinomycetes</taxon>
        <taxon>Micromonosporales</taxon>
        <taxon>Micromonosporaceae</taxon>
        <taxon>Micromonospora</taxon>
    </lineage>
</organism>
<accession>A0ABS1YQ05</accession>
<keyword evidence="3" id="KW-1185">Reference proteome</keyword>
<dbReference type="RefSeq" id="WP_203151814.1">
    <property type="nucleotide sequence ID" value="NZ_JAEVHL010000297.1"/>
</dbReference>
<protein>
    <submittedName>
        <fullName evidence="2">Uncharacterized protein</fullName>
    </submittedName>
</protein>